<dbReference type="Gene3D" id="3.90.1200.10">
    <property type="match status" value="1"/>
</dbReference>
<dbReference type="PANTHER" id="PTHR21310:SF15">
    <property type="entry name" value="AMINOGLYCOSIDE PHOSPHOTRANSFERASE DOMAIN-CONTAINING PROTEIN"/>
    <property type="match status" value="1"/>
</dbReference>
<dbReference type="SUPFAM" id="SSF56112">
    <property type="entry name" value="Protein kinase-like (PK-like)"/>
    <property type="match status" value="1"/>
</dbReference>
<dbReference type="InterPro" id="IPR011009">
    <property type="entry name" value="Kinase-like_dom_sf"/>
</dbReference>
<protein>
    <recommendedName>
        <fullName evidence="1">Aminoglycoside phosphotransferase domain-containing protein</fullName>
    </recommendedName>
</protein>
<evidence type="ECO:0000313" key="2">
    <source>
        <dbReference type="EMBL" id="TQB67652.1"/>
    </source>
</evidence>
<dbReference type="PANTHER" id="PTHR21310">
    <property type="entry name" value="AMINOGLYCOSIDE PHOSPHOTRANSFERASE-RELATED-RELATED"/>
    <property type="match status" value="1"/>
</dbReference>
<keyword evidence="3" id="KW-1185">Reference proteome</keyword>
<evidence type="ECO:0000313" key="3">
    <source>
        <dbReference type="Proteomes" id="UP000319663"/>
    </source>
</evidence>
<gene>
    <name evidence="2" type="ORF">MPDQ_005029</name>
</gene>
<feature type="domain" description="Aminoglycoside phosphotransferase" evidence="1">
    <location>
        <begin position="173"/>
        <end position="329"/>
    </location>
</feature>
<accession>A0A507QKD6</accession>
<proteinExistence type="predicted"/>
<dbReference type="Proteomes" id="UP000319663">
    <property type="component" value="Unassembled WGS sequence"/>
</dbReference>
<dbReference type="AlphaFoldDB" id="A0A507QKD6"/>
<organism evidence="2 3">
    <name type="scientific">Monascus purpureus</name>
    <name type="common">Red mold</name>
    <name type="synonym">Monascus anka</name>
    <dbReference type="NCBI Taxonomy" id="5098"/>
    <lineage>
        <taxon>Eukaryota</taxon>
        <taxon>Fungi</taxon>
        <taxon>Dikarya</taxon>
        <taxon>Ascomycota</taxon>
        <taxon>Pezizomycotina</taxon>
        <taxon>Eurotiomycetes</taxon>
        <taxon>Eurotiomycetidae</taxon>
        <taxon>Eurotiales</taxon>
        <taxon>Aspergillaceae</taxon>
        <taxon>Monascus</taxon>
    </lineage>
</organism>
<dbReference type="EMBL" id="VIFY01000336">
    <property type="protein sequence ID" value="TQB67652.1"/>
    <property type="molecule type" value="Genomic_DNA"/>
</dbReference>
<comment type="caution">
    <text evidence="2">The sequence shown here is derived from an EMBL/GenBank/DDBJ whole genome shotgun (WGS) entry which is preliminary data.</text>
</comment>
<dbReference type="Pfam" id="PF01636">
    <property type="entry name" value="APH"/>
    <property type="match status" value="1"/>
</dbReference>
<dbReference type="InterPro" id="IPR051678">
    <property type="entry name" value="AGP_Transferase"/>
</dbReference>
<dbReference type="STRING" id="5098.A0A507QKD6"/>
<dbReference type="InterPro" id="IPR002575">
    <property type="entry name" value="Aminoglycoside_PTrfase"/>
</dbReference>
<dbReference type="OrthoDB" id="2906425at2759"/>
<evidence type="ECO:0000259" key="1">
    <source>
        <dbReference type="Pfam" id="PF01636"/>
    </source>
</evidence>
<sequence>MFTQKLPNSKETDHLKSAQEDAFAKVNALLFNDISAKFKAYPSMDMTALLEQKRKTYSASRKAFGDEAVQSAISASDASHTEPTVESPDVRVCFQIPADVKVVQPLKKTVLQAVQTGSFSGQTDPDSSAIIGGLNRLLASCEIVWHLGSTAVLGLNSELIVKVGYDIDINHIHTLDYIKQQAPDTPIPEIHGILQQSDSKRIFLFMSRLPGEPLDSKWRLLNTDQKTSIKVQLGAIVKNFRSIPAPPAEEANAVLGGGNPRRCKDTRRQVRIATGPISNEIEFNQFLVSNSTRSECDGIAMIKSYLDTNHKIVMTHGDLHPRNIMVTINPRSSDRDGGEASFQKALDTTTGTSDLSNSQVTVTGILDWEMCGWYPEYWEYVKALNTITIGGDFGDWWSYLPDNIGVWPKEHAVDVMLSRWHG</sequence>
<reference evidence="2 3" key="1">
    <citation type="submission" date="2019-06" db="EMBL/GenBank/DDBJ databases">
        <title>Wine fermentation using esterase from Monascus purpureus.</title>
        <authorList>
            <person name="Geng C."/>
            <person name="Zhang Y."/>
        </authorList>
    </citation>
    <scope>NUCLEOTIDE SEQUENCE [LARGE SCALE GENOMIC DNA]</scope>
    <source>
        <strain evidence="2">HQ1</strain>
    </source>
</reference>
<name>A0A507QKD6_MONPU</name>